<dbReference type="AlphaFoldDB" id="A0A0E9VPJ4"/>
<organism evidence="1">
    <name type="scientific">Anguilla anguilla</name>
    <name type="common">European freshwater eel</name>
    <name type="synonym">Muraena anguilla</name>
    <dbReference type="NCBI Taxonomy" id="7936"/>
    <lineage>
        <taxon>Eukaryota</taxon>
        <taxon>Metazoa</taxon>
        <taxon>Chordata</taxon>
        <taxon>Craniata</taxon>
        <taxon>Vertebrata</taxon>
        <taxon>Euteleostomi</taxon>
        <taxon>Actinopterygii</taxon>
        <taxon>Neopterygii</taxon>
        <taxon>Teleostei</taxon>
        <taxon>Anguilliformes</taxon>
        <taxon>Anguillidae</taxon>
        <taxon>Anguilla</taxon>
    </lineage>
</organism>
<proteinExistence type="predicted"/>
<protein>
    <submittedName>
        <fullName evidence="1">Uncharacterized protein</fullName>
    </submittedName>
</protein>
<reference evidence="1" key="2">
    <citation type="journal article" date="2015" name="Fish Shellfish Immunol.">
        <title>Early steps in the European eel (Anguilla anguilla)-Vibrio vulnificus interaction in the gills: Role of the RtxA13 toxin.</title>
        <authorList>
            <person name="Callol A."/>
            <person name="Pajuelo D."/>
            <person name="Ebbesson L."/>
            <person name="Teles M."/>
            <person name="MacKenzie S."/>
            <person name="Amaro C."/>
        </authorList>
    </citation>
    <scope>NUCLEOTIDE SEQUENCE</scope>
</reference>
<evidence type="ECO:0000313" key="1">
    <source>
        <dbReference type="EMBL" id="JAH79265.1"/>
    </source>
</evidence>
<name>A0A0E9VPJ4_ANGAN</name>
<reference evidence="1" key="1">
    <citation type="submission" date="2014-11" db="EMBL/GenBank/DDBJ databases">
        <authorList>
            <person name="Amaro Gonzalez C."/>
        </authorList>
    </citation>
    <scope>NUCLEOTIDE SEQUENCE</scope>
</reference>
<sequence>MIPACSCTAAISPARRWTW</sequence>
<dbReference type="EMBL" id="GBXM01029312">
    <property type="protein sequence ID" value="JAH79265.1"/>
    <property type="molecule type" value="Transcribed_RNA"/>
</dbReference>
<accession>A0A0E9VPJ4</accession>